<keyword evidence="1" id="KW-0812">Transmembrane</keyword>
<dbReference type="Proteomes" id="UP000265325">
    <property type="component" value="Unassembled WGS sequence"/>
</dbReference>
<accession>A0A2P2GDA7</accession>
<feature type="transmembrane region" description="Helical" evidence="1">
    <location>
        <begin position="185"/>
        <end position="210"/>
    </location>
</feature>
<name>A0A2P2GDA7_STREW</name>
<feature type="transmembrane region" description="Helical" evidence="1">
    <location>
        <begin position="230"/>
        <end position="250"/>
    </location>
</feature>
<feature type="transmembrane region" description="Helical" evidence="1">
    <location>
        <begin position="20"/>
        <end position="41"/>
    </location>
</feature>
<evidence type="ECO:0000313" key="3">
    <source>
        <dbReference type="Proteomes" id="UP000265325"/>
    </source>
</evidence>
<dbReference type="PANTHER" id="PTHR36832:SF2">
    <property type="entry name" value="INTEGRAL MEMBRANE PROTEIN"/>
    <property type="match status" value="1"/>
</dbReference>
<reference evidence="2 3" key="1">
    <citation type="submission" date="2015-05" db="EMBL/GenBank/DDBJ databases">
        <title>Draft Genome assembly of Streptomyces showdoensis.</title>
        <authorList>
            <person name="Thapa K.K."/>
            <person name="Metsa-Ketela M."/>
        </authorList>
    </citation>
    <scope>NUCLEOTIDE SEQUENCE [LARGE SCALE GENOMIC DNA]</scope>
    <source>
        <strain evidence="2 3">ATCC 15227</strain>
    </source>
</reference>
<proteinExistence type="predicted"/>
<protein>
    <submittedName>
        <fullName evidence="2">ABC transporter permease</fullName>
    </submittedName>
</protein>
<sequence length="266" mass="28648">MRLYATVAAGGFRRHATYRVATAAGVFTNTVFGFILSYTYIALWDARPTLGGYDMGDALAYVWIGQGLITVCGLMGGGFEEELIERIRTGDIAVDLYRPADLQTWWFAANLGRAAYQLLGRGIAPMVFGALVFDLTLPDSPWTWPAFLGSVALGAIVSFALWYLVALSAFWLLDGQGVVQAAWLGGLFFSGMLLPLNVFPGALGEVARMLPWASMLQVPADVYLGRYEGWGLLGVYAFQAGWAVVLLATGRAVQAAATRKVVVQGG</sequence>
<comment type="caution">
    <text evidence="2">The sequence shown here is derived from an EMBL/GenBank/DDBJ whole genome shotgun (WGS) entry which is preliminary data.</text>
</comment>
<dbReference type="RefSeq" id="WP_046911996.1">
    <property type="nucleotide sequence ID" value="NZ_BAAAXG010000026.1"/>
</dbReference>
<dbReference type="AlphaFoldDB" id="A0A2P2GDA7"/>
<evidence type="ECO:0000313" key="2">
    <source>
        <dbReference type="EMBL" id="KKZ69496.1"/>
    </source>
</evidence>
<dbReference type="PANTHER" id="PTHR36832">
    <property type="entry name" value="SLR1174 PROTEIN-RELATED"/>
    <property type="match status" value="1"/>
</dbReference>
<keyword evidence="1" id="KW-0472">Membrane</keyword>
<gene>
    <name evidence="2" type="ORF">VO63_33975</name>
</gene>
<feature type="transmembrane region" description="Helical" evidence="1">
    <location>
        <begin position="118"/>
        <end position="135"/>
    </location>
</feature>
<feature type="transmembrane region" description="Helical" evidence="1">
    <location>
        <begin position="61"/>
        <end position="79"/>
    </location>
</feature>
<organism evidence="2 3">
    <name type="scientific">Streptomyces showdoensis</name>
    <dbReference type="NCBI Taxonomy" id="68268"/>
    <lineage>
        <taxon>Bacteria</taxon>
        <taxon>Bacillati</taxon>
        <taxon>Actinomycetota</taxon>
        <taxon>Actinomycetes</taxon>
        <taxon>Kitasatosporales</taxon>
        <taxon>Streptomycetaceae</taxon>
        <taxon>Streptomyces</taxon>
    </lineage>
</organism>
<dbReference type="Pfam" id="PF06182">
    <property type="entry name" value="ABC2_membrane_6"/>
    <property type="match status" value="1"/>
</dbReference>
<evidence type="ECO:0000256" key="1">
    <source>
        <dbReference type="SAM" id="Phobius"/>
    </source>
</evidence>
<feature type="transmembrane region" description="Helical" evidence="1">
    <location>
        <begin position="147"/>
        <end position="173"/>
    </location>
</feature>
<keyword evidence="1" id="KW-1133">Transmembrane helix</keyword>
<dbReference type="EMBL" id="LAQS01000091">
    <property type="protein sequence ID" value="KKZ69496.1"/>
    <property type="molecule type" value="Genomic_DNA"/>
</dbReference>
<dbReference type="InterPro" id="IPR010390">
    <property type="entry name" value="ABC-2_transporter-like"/>
</dbReference>
<keyword evidence="3" id="KW-1185">Reference proteome</keyword>